<dbReference type="Proteomes" id="UP000290289">
    <property type="component" value="Chromosome 14"/>
</dbReference>
<evidence type="ECO:0000313" key="2">
    <source>
        <dbReference type="EMBL" id="RXH77160.1"/>
    </source>
</evidence>
<accession>A0A498I1Z3</accession>
<feature type="region of interest" description="Disordered" evidence="1">
    <location>
        <begin position="273"/>
        <end position="296"/>
    </location>
</feature>
<comment type="caution">
    <text evidence="2">The sequence shown here is derived from an EMBL/GenBank/DDBJ whole genome shotgun (WGS) entry which is preliminary data.</text>
</comment>
<sequence length="296" mass="33238">MSHLFPNVRRQLFCNTTEPLLPAVDYEVLGPMMSAPTNNTATPVPTQENLLPVLTANHEDPDFWRYLQANFHVEFEFEQNPTFDSGANQQFESPAKTTTAWGEWKDFSHGSNMPVYPHPSPNPLINIYCPRYDEAAKNVILKDEHFPSDLPGFGVNVVPPWSNEIGYVKHGSRGKQPCINSDTEKLMTSGKQPSISGDTVKIISSFFPGDSYRFDPIEICNVVHFDSDSDCTSTARTRHPQKRYKAVKECAACEYVGGQERCDWMNRAIGQTKQEAIPKDIQNAKSPSDDAYGKKS</sequence>
<evidence type="ECO:0000313" key="3">
    <source>
        <dbReference type="Proteomes" id="UP000290289"/>
    </source>
</evidence>
<dbReference type="AlphaFoldDB" id="A0A498I1Z3"/>
<dbReference type="EMBL" id="RDQH01000340">
    <property type="protein sequence ID" value="RXH77160.1"/>
    <property type="molecule type" value="Genomic_DNA"/>
</dbReference>
<keyword evidence="3" id="KW-1185">Reference proteome</keyword>
<proteinExistence type="predicted"/>
<evidence type="ECO:0000256" key="1">
    <source>
        <dbReference type="SAM" id="MobiDB-lite"/>
    </source>
</evidence>
<gene>
    <name evidence="2" type="ORF">DVH24_023434</name>
</gene>
<feature type="compositionally biased region" description="Basic and acidic residues" evidence="1">
    <location>
        <begin position="287"/>
        <end position="296"/>
    </location>
</feature>
<protein>
    <submittedName>
        <fullName evidence="2">Uncharacterized protein</fullName>
    </submittedName>
</protein>
<organism evidence="2 3">
    <name type="scientific">Malus domestica</name>
    <name type="common">Apple</name>
    <name type="synonym">Pyrus malus</name>
    <dbReference type="NCBI Taxonomy" id="3750"/>
    <lineage>
        <taxon>Eukaryota</taxon>
        <taxon>Viridiplantae</taxon>
        <taxon>Streptophyta</taxon>
        <taxon>Embryophyta</taxon>
        <taxon>Tracheophyta</taxon>
        <taxon>Spermatophyta</taxon>
        <taxon>Magnoliopsida</taxon>
        <taxon>eudicotyledons</taxon>
        <taxon>Gunneridae</taxon>
        <taxon>Pentapetalae</taxon>
        <taxon>rosids</taxon>
        <taxon>fabids</taxon>
        <taxon>Rosales</taxon>
        <taxon>Rosaceae</taxon>
        <taxon>Amygdaloideae</taxon>
        <taxon>Maleae</taxon>
        <taxon>Malus</taxon>
    </lineage>
</organism>
<name>A0A498I1Z3_MALDO</name>
<reference evidence="2 3" key="1">
    <citation type="submission" date="2018-10" db="EMBL/GenBank/DDBJ databases">
        <title>A high-quality apple genome assembly.</title>
        <authorList>
            <person name="Hu J."/>
        </authorList>
    </citation>
    <scope>NUCLEOTIDE SEQUENCE [LARGE SCALE GENOMIC DNA]</scope>
    <source>
        <strain evidence="3">cv. HFTH1</strain>
        <tissue evidence="2">Young leaf</tissue>
    </source>
</reference>